<dbReference type="InterPro" id="IPR027417">
    <property type="entry name" value="P-loop_NTPase"/>
</dbReference>
<evidence type="ECO:0000256" key="7">
    <source>
        <dbReference type="SAM" id="Phobius"/>
    </source>
</evidence>
<feature type="transmembrane region" description="Helical" evidence="7">
    <location>
        <begin position="370"/>
        <end position="388"/>
    </location>
</feature>
<evidence type="ECO:0000256" key="6">
    <source>
        <dbReference type="ARBA" id="ARBA00023136"/>
    </source>
</evidence>
<dbReference type="Ensembl" id="ENSCGRT00001023594.1">
    <property type="protein sequence ID" value="ENSCGRP00001019350.1"/>
    <property type="gene ID" value="ENSCGRG00001018806.1"/>
</dbReference>
<proteinExistence type="predicted"/>
<dbReference type="GO" id="GO:0140359">
    <property type="term" value="F:ABC-type transporter activity"/>
    <property type="evidence" value="ECO:0007669"/>
    <property type="project" value="InterPro"/>
</dbReference>
<reference evidence="9" key="1">
    <citation type="submission" date="2025-08" db="UniProtKB">
        <authorList>
            <consortium name="Ensembl"/>
        </authorList>
    </citation>
    <scope>IDENTIFICATION</scope>
</reference>
<dbReference type="FunFam" id="3.40.50.300:FF:000327">
    <property type="entry name" value="ATP-binding cassette sub-family A member 3"/>
    <property type="match status" value="1"/>
</dbReference>
<name>A0A8C2MKR0_CRIGR</name>
<feature type="transmembrane region" description="Helical" evidence="7">
    <location>
        <begin position="871"/>
        <end position="892"/>
    </location>
</feature>
<feature type="transmembrane region" description="Helical" evidence="7">
    <location>
        <begin position="1150"/>
        <end position="1170"/>
    </location>
</feature>
<evidence type="ECO:0000256" key="5">
    <source>
        <dbReference type="ARBA" id="ARBA00022989"/>
    </source>
</evidence>
<feature type="transmembrane region" description="Helical" evidence="7">
    <location>
        <begin position="306"/>
        <end position="325"/>
    </location>
</feature>
<dbReference type="Pfam" id="PF23321">
    <property type="entry name" value="R1_ABCA1"/>
    <property type="match status" value="1"/>
</dbReference>
<accession>A0A8C2MKR0</accession>
<dbReference type="InterPro" id="IPR026082">
    <property type="entry name" value="ABCA"/>
</dbReference>
<dbReference type="Gene3D" id="3.40.50.300">
    <property type="entry name" value="P-loop containing nucleotide triphosphate hydrolases"/>
    <property type="match status" value="2"/>
</dbReference>
<feature type="transmembrane region" description="Helical" evidence="7">
    <location>
        <begin position="992"/>
        <end position="1011"/>
    </location>
</feature>
<dbReference type="InterPro" id="IPR056264">
    <property type="entry name" value="R2_ABCA1-4-like"/>
</dbReference>
<keyword evidence="4" id="KW-0067">ATP-binding</keyword>
<dbReference type="Pfam" id="PF12698">
    <property type="entry name" value="ABC2_membrane_3"/>
    <property type="match status" value="1"/>
</dbReference>
<dbReference type="GO" id="GO:0005524">
    <property type="term" value="F:ATP binding"/>
    <property type="evidence" value="ECO:0007669"/>
    <property type="project" value="UniProtKB-KW"/>
</dbReference>
<dbReference type="PANTHER" id="PTHR19229:SF101">
    <property type="entry name" value="ATP-BINDING CASSETTE, SUB-FAMILY A (ABC1), MEMBER 16"/>
    <property type="match status" value="1"/>
</dbReference>
<dbReference type="FunFam" id="3.40.50.300:FF:002275">
    <property type="entry name" value="ATP-binding cassette, subfamily A (ABC1), member 16"/>
    <property type="match status" value="1"/>
</dbReference>
<reference evidence="9" key="2">
    <citation type="submission" date="2025-09" db="UniProtKB">
        <authorList>
            <consortium name="Ensembl"/>
        </authorList>
    </citation>
    <scope>IDENTIFICATION</scope>
</reference>
<dbReference type="SMART" id="SM00382">
    <property type="entry name" value="AAA"/>
    <property type="match status" value="2"/>
</dbReference>
<dbReference type="PROSITE" id="PS50893">
    <property type="entry name" value="ABC_TRANSPORTER_2"/>
    <property type="match status" value="2"/>
</dbReference>
<organism evidence="9 10">
    <name type="scientific">Cricetulus griseus</name>
    <name type="common">Chinese hamster</name>
    <name type="synonym">Cricetulus barabensis griseus</name>
    <dbReference type="NCBI Taxonomy" id="10029"/>
    <lineage>
        <taxon>Eukaryota</taxon>
        <taxon>Metazoa</taxon>
        <taxon>Chordata</taxon>
        <taxon>Craniata</taxon>
        <taxon>Vertebrata</taxon>
        <taxon>Euteleostomi</taxon>
        <taxon>Mammalia</taxon>
        <taxon>Eutheria</taxon>
        <taxon>Euarchontoglires</taxon>
        <taxon>Glires</taxon>
        <taxon>Rodentia</taxon>
        <taxon>Myomorpha</taxon>
        <taxon>Muroidea</taxon>
        <taxon>Cricetidae</taxon>
        <taxon>Cricetinae</taxon>
        <taxon>Cricetulus</taxon>
    </lineage>
</organism>
<keyword evidence="6 7" id="KW-0472">Membrane</keyword>
<dbReference type="SUPFAM" id="SSF52540">
    <property type="entry name" value="P-loop containing nucleoside triphosphate hydrolases"/>
    <property type="match status" value="2"/>
</dbReference>
<evidence type="ECO:0000256" key="2">
    <source>
        <dbReference type="ARBA" id="ARBA00022692"/>
    </source>
</evidence>
<evidence type="ECO:0000313" key="9">
    <source>
        <dbReference type="Ensembl" id="ENSCGRP00001019350.1"/>
    </source>
</evidence>
<feature type="transmembrane region" description="Helical" evidence="7">
    <location>
        <begin position="409"/>
        <end position="431"/>
    </location>
</feature>
<feature type="domain" description="ABC transporter" evidence="8">
    <location>
        <begin position="1322"/>
        <end position="1555"/>
    </location>
</feature>
<feature type="transmembrane region" description="Helical" evidence="7">
    <location>
        <begin position="1118"/>
        <end position="1138"/>
    </location>
</feature>
<feature type="transmembrane region" description="Helical" evidence="7">
    <location>
        <begin position="1073"/>
        <end position="1098"/>
    </location>
</feature>
<dbReference type="Proteomes" id="UP000694386">
    <property type="component" value="Unplaced"/>
</dbReference>
<keyword evidence="3" id="KW-0547">Nucleotide-binding</keyword>
<feature type="transmembrane region" description="Helical" evidence="7">
    <location>
        <begin position="1238"/>
        <end position="1259"/>
    </location>
</feature>
<evidence type="ECO:0000259" key="8">
    <source>
        <dbReference type="PROSITE" id="PS50893"/>
    </source>
</evidence>
<evidence type="ECO:0000256" key="3">
    <source>
        <dbReference type="ARBA" id="ARBA00022741"/>
    </source>
</evidence>
<feature type="domain" description="ABC transporter" evidence="8">
    <location>
        <begin position="488"/>
        <end position="716"/>
    </location>
</feature>
<dbReference type="GO" id="GO:0016887">
    <property type="term" value="F:ATP hydrolysis activity"/>
    <property type="evidence" value="ECO:0007669"/>
    <property type="project" value="InterPro"/>
</dbReference>
<feature type="transmembrane region" description="Helical" evidence="7">
    <location>
        <begin position="274"/>
        <end position="294"/>
    </location>
</feature>
<dbReference type="GO" id="GO:0016020">
    <property type="term" value="C:membrane"/>
    <property type="evidence" value="ECO:0007669"/>
    <property type="project" value="UniProtKB-SubCell"/>
</dbReference>
<dbReference type="InterPro" id="IPR003593">
    <property type="entry name" value="AAA+_ATPase"/>
</dbReference>
<protein>
    <submittedName>
        <fullName evidence="9">ATP-binding cassette, sub-family A member 16</fullName>
    </submittedName>
</protein>
<keyword evidence="2 7" id="KW-0812">Transmembrane</keyword>
<keyword evidence="5 7" id="KW-1133">Transmembrane helix</keyword>
<feature type="transmembrane region" description="Helical" evidence="7">
    <location>
        <begin position="24"/>
        <end position="47"/>
    </location>
</feature>
<feature type="transmembrane region" description="Helical" evidence="7">
    <location>
        <begin position="332"/>
        <end position="350"/>
    </location>
</feature>
<feature type="transmembrane region" description="Helical" evidence="7">
    <location>
        <begin position="1031"/>
        <end position="1052"/>
    </location>
</feature>
<dbReference type="CDD" id="cd03263">
    <property type="entry name" value="ABC_subfamily_A"/>
    <property type="match status" value="2"/>
</dbReference>
<dbReference type="InterPro" id="IPR013525">
    <property type="entry name" value="ABC2_TM"/>
</dbReference>
<dbReference type="PANTHER" id="PTHR19229">
    <property type="entry name" value="ATP-BINDING CASSETTE TRANSPORTER SUBFAMILY A ABCA"/>
    <property type="match status" value="1"/>
</dbReference>
<evidence type="ECO:0000313" key="10">
    <source>
        <dbReference type="Proteomes" id="UP000694386"/>
    </source>
</evidence>
<comment type="subcellular location">
    <subcellularLocation>
        <location evidence="1">Membrane</location>
        <topology evidence="1">Multi-pass membrane protein</topology>
    </subcellularLocation>
</comment>
<sequence>MNWLIINQLTVLLWKNFTLKRRQVISSVTEILESLLFVIMLLIFRALTDINIVGPYHFTPQHVATMPSFIKDAKEWELIYIPSDIDVITEIIENVKKTLNTTIKVRGFPSEADFEEYILLDYTSQKVLAAIVFDCGFKNKNDPLPLQVKYYLRFVSVQRTIGWKTGFLFPNHPSLQTRNPDFLDGGSPGYIREGFLAVQHALDVSIMLYHESSAGKMLFDEINVLIQRFPYPAHPQDKLLWISSPFIPLMFILMFSSIVLSIMRSIVFEKEKRLKVVSLTFFNYLLVCIQHFWILEPILRYSDCSFIFVFLICYAIASICFAFMISTLFNKTHLAASAGNLLFFASFFPYNFISKHYGMLNLTSKVTACLSANVALALGLNILIKLEIQEIGVKWHNLWKPANLEDNLIFGYMFGMLLFDAFLYSLVTWYIETVFPGQCGVPQPWYFFLTRSYWFGKPKIRKTEEETTCFSIVHNCFEAEPTNLVAGIKIKRLYKEFRNKPAVNNLSLNVYEGQVTVLLGHNGAGKSTILSILTGVYSSPLRVYINGYNISDNMIEIRKDLGFCPQHDLLFDDLTLSEHLFFYCRIKGMHQNINYKELDRMLSIFNLKDNFHTLSSSMSGGVRRKLSIIIAFSGGSKVVILDEPSSGMDPMSRRATWDILQYYKHNRTILLTTHYMDEADILGDRIAIMVRGTLHCCGSSVFLKQIYGAGYRIVMEKEPYCNINNIFAMIQHHVPSAVLENDLGNELSFILPKKYVSRFEALFTELEINQKILGVANFGASITTMEEVFLKVNNLAAPQRNIQAVKPYYMIYGKKRQDKQQNVNMPRNYNRPNFPYLSEITTIKFNTGFPLYCQQFCSMFIKRALFIWRNWKLMLLQIIIVLVVTTYLLLALNLDDDGIPERELDLRQYGGTIVPYSISGNSDLALNLTKNLKIFLKSKNQSLQKIKGDINDYILESKECHSFCIIALSIKVEKNKTVLTVFFNNKAYHSSAISLAVLDNILFMTLSGPNASITVFNKPQPLPYYGSNTMYGLQIVECLAFGISVVVGTFSLQTVTERVSQAQHIQLLSGVCVLTYWLSALLCDLMFFFIPSCALLGVFRFCQMDAFVVSYNFLDTMLIFMLYGWCVVPLVYLGSFLFHNSTAAYIKLTLFNYFSTIFSIIIYTIVQLHGSDLPKCISSFIKTGLMILPSYNFAMSISKYFDDYEVKKLCAKKFRSLHMNCSEPYTQNNVYGFGEHGIGTFLITLAAMGLVFLLLLLSLEMVSWNLKNFVFRNIIFYFYNKIRDSRQAAVSNQGTKDEDENIRQERRKVLTLSSLKSQETPLVLNEVKKIYFKCPVVKAVRNISLVVKKSECFGLLGLNGAGKTTTFKMLTGEETITSGVALIDGSSVIKNLRKIRSRIGYCPQSESVLNHMTGRELLSMYSRLWGVPEQNINGYVETFLHSVQLESVADWLIHTYSGRSKRRLSTAIALMGKSSVVFLDEPSTGMDPGTQHLLWDTVTWIRNTGKAIIITSHRMEECETLCSRLAIMVKGSFACLGSPQHVRKRFGLVYTLTVKINIAKDRDKIAEFKRFIQTTFPGNIKNQEFQGIIGYYIPSKEICWGKVFEIMEEAKVRFNLEDYSVKQVTLEQIFLTLANTDKMILQ</sequence>
<dbReference type="Pfam" id="PF00005">
    <property type="entry name" value="ABC_tran"/>
    <property type="match status" value="2"/>
</dbReference>
<dbReference type="InterPro" id="IPR003439">
    <property type="entry name" value="ABC_transporter-like_ATP-bd"/>
</dbReference>
<evidence type="ECO:0000256" key="1">
    <source>
        <dbReference type="ARBA" id="ARBA00004141"/>
    </source>
</evidence>
<dbReference type="GO" id="GO:0005319">
    <property type="term" value="F:lipid transporter activity"/>
    <property type="evidence" value="ECO:0007669"/>
    <property type="project" value="TreeGrafter"/>
</dbReference>
<evidence type="ECO:0000256" key="4">
    <source>
        <dbReference type="ARBA" id="ARBA00022840"/>
    </source>
</evidence>
<feature type="transmembrane region" description="Helical" evidence="7">
    <location>
        <begin position="239"/>
        <end position="262"/>
    </location>
</feature>